<dbReference type="Gramene" id="OPUNC02G32880.1">
    <property type="protein sequence ID" value="OPUNC02G32880.1"/>
    <property type="gene ID" value="OPUNC02G32880"/>
</dbReference>
<evidence type="ECO:0000259" key="2">
    <source>
        <dbReference type="Pfam" id="PF24818"/>
    </source>
</evidence>
<dbReference type="OMA" id="INWGASD"/>
<name>A0A0E0K675_ORYPU</name>
<dbReference type="InterPro" id="IPR057939">
    <property type="entry name" value="TRF2_HOY1_PH"/>
</dbReference>
<dbReference type="EnsemblPlants" id="OPUNC02G32880.1">
    <property type="protein sequence ID" value="OPUNC02G32880.1"/>
    <property type="gene ID" value="OPUNC02G32880"/>
</dbReference>
<dbReference type="Proteomes" id="UP000026962">
    <property type="component" value="Chromosome 2"/>
</dbReference>
<dbReference type="AlphaFoldDB" id="A0A0E0K675"/>
<reference evidence="3" key="2">
    <citation type="submission" date="2018-05" db="EMBL/GenBank/DDBJ databases">
        <title>OpunRS2 (Oryza punctata Reference Sequence Version 2).</title>
        <authorList>
            <person name="Zhang J."/>
            <person name="Kudrna D."/>
            <person name="Lee S."/>
            <person name="Talag J."/>
            <person name="Welchert J."/>
            <person name="Wing R.A."/>
        </authorList>
    </citation>
    <scope>NUCLEOTIDE SEQUENCE [LARGE SCALE GENOMIC DNA]</scope>
</reference>
<dbReference type="STRING" id="4537.A0A0E0K675"/>
<sequence length="554" mass="61199">MRDVPRKTPLAIAITITAAVASSPAASLERFVSSSRGLGFRGGLLVGRRRRGFGDHRQSAMVQHQNVPRKRRPEQAAAARSLPPSAAAIFNVEAEEGGAGDVPLHKRVKEEMLPPPAPSQDMHILDGSSPLGLRLRKSPSLLELIQMKLAMENPKKKDIKSRSLIASERVKASNFAADFLKIGTWECTSQYEGDLVAKCYFAKHKLVWEVLDAGLKRKIEIQWSDIIALKATCPENGIGTLDLVLARPPTFFKETDPQPRKHTLWQVASDFTGGQASINRRHILQCPSSLLSKNFEKLIQCDQRLNYLSLQPYMIDSPVFRPKMESCIFENPNKSKSCYGFSDLEGEHEAHLSKYIHHVSACDFPLMSKRDGMKDDIANQQQSFSRPINWGASDVDLQVDVSQELKGFHPNSLSQTRSLSIDDLLIHLDDCIVEQTPAGSNPSLPISEASSNELLEKITQQLLSDSQVTPASDEKRVMARVGSLLSLLQKEAVPANLPKFEPNDSGKIGLVEVGISSALDMGIANGTNPPTISRKDSYEELLSNLFNISEDFDD</sequence>
<evidence type="ECO:0000256" key="1">
    <source>
        <dbReference type="SAM" id="MobiDB-lite"/>
    </source>
</evidence>
<dbReference type="Pfam" id="PF24818">
    <property type="entry name" value="PH_TRF2_HOY1"/>
    <property type="match status" value="1"/>
</dbReference>
<dbReference type="HOGENOM" id="CLU_028079_1_0_1"/>
<dbReference type="eggNOG" id="ENOG502QQND">
    <property type="taxonomic scope" value="Eukaryota"/>
</dbReference>
<proteinExistence type="predicted"/>
<feature type="domain" description="TRF2/HOY1 PH-like" evidence="2">
    <location>
        <begin position="174"/>
        <end position="291"/>
    </location>
</feature>
<reference evidence="3" key="1">
    <citation type="submission" date="2015-04" db="UniProtKB">
        <authorList>
            <consortium name="EnsemblPlants"/>
        </authorList>
    </citation>
    <scope>IDENTIFICATION</scope>
</reference>
<evidence type="ECO:0000313" key="4">
    <source>
        <dbReference type="Proteomes" id="UP000026962"/>
    </source>
</evidence>
<feature type="region of interest" description="Disordered" evidence="1">
    <location>
        <begin position="51"/>
        <end position="81"/>
    </location>
</feature>
<protein>
    <recommendedName>
        <fullName evidence="2">TRF2/HOY1 PH-like domain-containing protein</fullName>
    </recommendedName>
</protein>
<dbReference type="PANTHER" id="PTHR33494">
    <property type="entry name" value="OS02G0793800 PROTEIN"/>
    <property type="match status" value="1"/>
</dbReference>
<keyword evidence="4" id="KW-1185">Reference proteome</keyword>
<dbReference type="PANTHER" id="PTHR33494:SF1">
    <property type="entry name" value="C2H2-TYPE DOMAIN-CONTAINING PROTEIN-RELATED"/>
    <property type="match status" value="1"/>
</dbReference>
<accession>A0A0E0K675</accession>
<evidence type="ECO:0000313" key="3">
    <source>
        <dbReference type="EnsemblPlants" id="OPUNC02G32880.1"/>
    </source>
</evidence>
<organism evidence="3">
    <name type="scientific">Oryza punctata</name>
    <name type="common">Red rice</name>
    <dbReference type="NCBI Taxonomy" id="4537"/>
    <lineage>
        <taxon>Eukaryota</taxon>
        <taxon>Viridiplantae</taxon>
        <taxon>Streptophyta</taxon>
        <taxon>Embryophyta</taxon>
        <taxon>Tracheophyta</taxon>
        <taxon>Spermatophyta</taxon>
        <taxon>Magnoliopsida</taxon>
        <taxon>Liliopsida</taxon>
        <taxon>Poales</taxon>
        <taxon>Poaceae</taxon>
        <taxon>BOP clade</taxon>
        <taxon>Oryzoideae</taxon>
        <taxon>Oryzeae</taxon>
        <taxon>Oryzinae</taxon>
        <taxon>Oryza</taxon>
    </lineage>
</organism>